<dbReference type="OMA" id="ECVSRRW"/>
<dbReference type="Gramene" id="EFJ38601">
    <property type="protein sequence ID" value="EFJ38601"/>
    <property type="gene ID" value="SELMODRAFT_28918"/>
</dbReference>
<dbReference type="InParanoid" id="D8QMM2"/>
<dbReference type="KEGG" id="smo:SELMODRAFT_28918"/>
<reference evidence="2 3" key="1">
    <citation type="journal article" date="2011" name="Science">
        <title>The Selaginella genome identifies genetic changes associated with the evolution of vascular plants.</title>
        <authorList>
            <person name="Banks J.A."/>
            <person name="Nishiyama T."/>
            <person name="Hasebe M."/>
            <person name="Bowman J.L."/>
            <person name="Gribskov M."/>
            <person name="dePamphilis C."/>
            <person name="Albert V.A."/>
            <person name="Aono N."/>
            <person name="Aoyama T."/>
            <person name="Ambrose B.A."/>
            <person name="Ashton N.W."/>
            <person name="Axtell M.J."/>
            <person name="Barker E."/>
            <person name="Barker M.S."/>
            <person name="Bennetzen J.L."/>
            <person name="Bonawitz N.D."/>
            <person name="Chapple C."/>
            <person name="Cheng C."/>
            <person name="Correa L.G."/>
            <person name="Dacre M."/>
            <person name="DeBarry J."/>
            <person name="Dreyer I."/>
            <person name="Elias M."/>
            <person name="Engstrom E.M."/>
            <person name="Estelle M."/>
            <person name="Feng L."/>
            <person name="Finet C."/>
            <person name="Floyd S.K."/>
            <person name="Frommer W.B."/>
            <person name="Fujita T."/>
            <person name="Gramzow L."/>
            <person name="Gutensohn M."/>
            <person name="Harholt J."/>
            <person name="Hattori M."/>
            <person name="Heyl A."/>
            <person name="Hirai T."/>
            <person name="Hiwatashi Y."/>
            <person name="Ishikawa M."/>
            <person name="Iwata M."/>
            <person name="Karol K.G."/>
            <person name="Koehler B."/>
            <person name="Kolukisaoglu U."/>
            <person name="Kubo M."/>
            <person name="Kurata T."/>
            <person name="Lalonde S."/>
            <person name="Li K."/>
            <person name="Li Y."/>
            <person name="Litt A."/>
            <person name="Lyons E."/>
            <person name="Manning G."/>
            <person name="Maruyama T."/>
            <person name="Michael T.P."/>
            <person name="Mikami K."/>
            <person name="Miyazaki S."/>
            <person name="Morinaga S."/>
            <person name="Murata T."/>
            <person name="Mueller-Roeber B."/>
            <person name="Nelson D.R."/>
            <person name="Obara M."/>
            <person name="Oguri Y."/>
            <person name="Olmstead R.G."/>
            <person name="Onodera N."/>
            <person name="Petersen B.L."/>
            <person name="Pils B."/>
            <person name="Prigge M."/>
            <person name="Rensing S.A."/>
            <person name="Riano-Pachon D.M."/>
            <person name="Roberts A.W."/>
            <person name="Sato Y."/>
            <person name="Scheller H.V."/>
            <person name="Schulz B."/>
            <person name="Schulz C."/>
            <person name="Shakirov E.V."/>
            <person name="Shibagaki N."/>
            <person name="Shinohara N."/>
            <person name="Shippen D.E."/>
            <person name="Soerensen I."/>
            <person name="Sotooka R."/>
            <person name="Sugimoto N."/>
            <person name="Sugita M."/>
            <person name="Sumikawa N."/>
            <person name="Tanurdzic M."/>
            <person name="Theissen G."/>
            <person name="Ulvskov P."/>
            <person name="Wakazuki S."/>
            <person name="Weng J.K."/>
            <person name="Willats W.W."/>
            <person name="Wipf D."/>
            <person name="Wolf P.G."/>
            <person name="Yang L."/>
            <person name="Zimmer A.D."/>
            <person name="Zhu Q."/>
            <person name="Mitros T."/>
            <person name="Hellsten U."/>
            <person name="Loque D."/>
            <person name="Otillar R."/>
            <person name="Salamov A."/>
            <person name="Schmutz J."/>
            <person name="Shapiro H."/>
            <person name="Lindquist E."/>
            <person name="Lucas S."/>
            <person name="Rokhsar D."/>
            <person name="Grigoriev I.V."/>
        </authorList>
    </citation>
    <scope>NUCLEOTIDE SEQUENCE [LARGE SCALE GENOMIC DNA]</scope>
</reference>
<proteinExistence type="predicted"/>
<keyword evidence="3" id="KW-1185">Reference proteome</keyword>
<dbReference type="EMBL" id="GL377573">
    <property type="protein sequence ID" value="EFJ31544.1"/>
    <property type="molecule type" value="Genomic_DNA"/>
</dbReference>
<evidence type="ECO:0000313" key="1">
    <source>
        <dbReference type="EMBL" id="EFJ31544.1"/>
    </source>
</evidence>
<dbReference type="AlphaFoldDB" id="D8QMM2"/>
<gene>
    <name evidence="1" type="ORF">SELMODRAFT_18945</name>
    <name evidence="2" type="ORF">SELMODRAFT_28918</name>
</gene>
<feature type="non-terminal residue" evidence="2">
    <location>
        <position position="92"/>
    </location>
</feature>
<dbReference type="HOGENOM" id="CLU_2419608_0_0_1"/>
<dbReference type="PANTHER" id="PTHR46872:SF10">
    <property type="entry name" value="MYB-LIKE DOMAIN-CONTAINING PROTEIN"/>
    <property type="match status" value="1"/>
</dbReference>
<dbReference type="KEGG" id="smo:SELMODRAFT_18945"/>
<dbReference type="PANTHER" id="PTHR46872">
    <property type="entry name" value="DNA BINDING PROTEIN"/>
    <property type="match status" value="1"/>
</dbReference>
<name>D8QMM2_SELML</name>
<dbReference type="eggNOG" id="ENOG502QSPI">
    <property type="taxonomic scope" value="Eukaryota"/>
</dbReference>
<evidence type="ECO:0000313" key="3">
    <source>
        <dbReference type="Proteomes" id="UP000001514"/>
    </source>
</evidence>
<protein>
    <recommendedName>
        <fullName evidence="4">Myb-like domain-containing protein</fullName>
    </recommendedName>
</protein>
<evidence type="ECO:0008006" key="4">
    <source>
        <dbReference type="Google" id="ProtNLM"/>
    </source>
</evidence>
<dbReference type="EMBL" id="GL377565">
    <property type="protein sequence ID" value="EFJ38601.1"/>
    <property type="molecule type" value="Genomic_DNA"/>
</dbReference>
<feature type="non-terminal residue" evidence="2">
    <location>
        <position position="1"/>
    </location>
</feature>
<dbReference type="Gramene" id="EFJ31544">
    <property type="protein sequence ID" value="EFJ31544"/>
    <property type="gene ID" value="SELMODRAFT_18945"/>
</dbReference>
<dbReference type="Proteomes" id="UP000001514">
    <property type="component" value="Unassembled WGS sequence"/>
</dbReference>
<evidence type="ECO:0000313" key="2">
    <source>
        <dbReference type="EMBL" id="EFJ38601.1"/>
    </source>
</evidence>
<organism evidence="3">
    <name type="scientific">Selaginella moellendorffii</name>
    <name type="common">Spikemoss</name>
    <dbReference type="NCBI Taxonomy" id="88036"/>
    <lineage>
        <taxon>Eukaryota</taxon>
        <taxon>Viridiplantae</taxon>
        <taxon>Streptophyta</taxon>
        <taxon>Embryophyta</taxon>
        <taxon>Tracheophyta</taxon>
        <taxon>Lycopodiopsida</taxon>
        <taxon>Selaginellales</taxon>
        <taxon>Selaginellaceae</taxon>
        <taxon>Selaginella</taxon>
    </lineage>
</organism>
<accession>D8QMM2</accession>
<sequence length="92" mass="11202">VYVKLGLEEMGECVSRRWTEQEEKIFGEVVRLNPASQRRNFWTPLRYAFPSRRRRELVSYYFNVFVLRRRALQNRFDRENVDSDDDESDLPP</sequence>